<dbReference type="GO" id="GO:0005385">
    <property type="term" value="F:zinc ion transmembrane transporter activity"/>
    <property type="evidence" value="ECO:0007669"/>
    <property type="project" value="InterPro"/>
</dbReference>
<comment type="subcellular location">
    <subcellularLocation>
        <location evidence="1 8">Membrane</location>
        <topology evidence="1 8">Multi-pass membrane protein</topology>
    </subcellularLocation>
</comment>
<dbReference type="NCBIfam" id="TIGR00820">
    <property type="entry name" value="zip"/>
    <property type="match status" value="1"/>
</dbReference>
<sequence length="371" mass="39686">MSDLTPNAGAETDACAPHNSDARFGLRVGAIFIILATSLVGTLLPIVLRRSTFVPRYVFEFAKFFGSGVIIATAFIHLLAPAFDELGSECLSGTWTEYDWAPAFAMASVYAIFFAEVAAYRIGTAKLAALGVNYSSHHDDHTDAHAHDHRHAAPLNVDTTGPEDPLHVHPSRVEPDSPRLGHSHEKPKDLESQPDDRSISSMPTSAEAAAQLVAVGVLEFGVILHSVIIGLTLAVTGNDEFTTLFIVIIFHQMFEGLGLGSRLASLPLPEHLSWTRWVAAAVYAVCTPIGIAAGLGARQSYNGNGQTAMIVSGILDAVSAGILLYTGLVELLAHEVLLNPRMMKSSTGRLAYIFTCMLLGSALMALLGRWA</sequence>
<feature type="transmembrane region" description="Helical" evidence="8">
    <location>
        <begin position="277"/>
        <end position="297"/>
    </location>
</feature>
<dbReference type="PANTHER" id="PTHR11040">
    <property type="entry name" value="ZINC/IRON TRANSPORTER"/>
    <property type="match status" value="1"/>
</dbReference>
<gene>
    <name evidence="10" type="ORF">DB88DRAFT_482022</name>
</gene>
<evidence type="ECO:0000256" key="2">
    <source>
        <dbReference type="ARBA" id="ARBA00006939"/>
    </source>
</evidence>
<dbReference type="InterPro" id="IPR003689">
    <property type="entry name" value="ZIP"/>
</dbReference>
<evidence type="ECO:0000313" key="10">
    <source>
        <dbReference type="EMBL" id="KAK1926480.1"/>
    </source>
</evidence>
<proteinExistence type="inferred from homology"/>
<keyword evidence="7 8" id="KW-0472">Membrane</keyword>
<evidence type="ECO:0000256" key="4">
    <source>
        <dbReference type="ARBA" id="ARBA00022692"/>
    </source>
</evidence>
<dbReference type="InterPro" id="IPR004698">
    <property type="entry name" value="Zn/Fe_permease_fun/pln"/>
</dbReference>
<feature type="transmembrane region" description="Helical" evidence="8">
    <location>
        <begin position="317"/>
        <end position="338"/>
    </location>
</feature>
<keyword evidence="3 8" id="KW-0813">Transport</keyword>
<keyword evidence="11" id="KW-1185">Reference proteome</keyword>
<feature type="region of interest" description="Disordered" evidence="9">
    <location>
        <begin position="140"/>
        <end position="202"/>
    </location>
</feature>
<dbReference type="Proteomes" id="UP001182556">
    <property type="component" value="Unassembled WGS sequence"/>
</dbReference>
<feature type="transmembrane region" description="Helical" evidence="8">
    <location>
        <begin position="241"/>
        <end position="265"/>
    </location>
</feature>
<evidence type="ECO:0000256" key="3">
    <source>
        <dbReference type="ARBA" id="ARBA00022448"/>
    </source>
</evidence>
<feature type="transmembrane region" description="Helical" evidence="8">
    <location>
        <begin position="28"/>
        <end position="48"/>
    </location>
</feature>
<feature type="transmembrane region" description="Helical" evidence="8">
    <location>
        <begin position="60"/>
        <end position="80"/>
    </location>
</feature>
<reference evidence="10" key="1">
    <citation type="submission" date="2023-02" db="EMBL/GenBank/DDBJ databases">
        <title>Identification and recombinant expression of a fungal hydrolase from Papiliotrema laurentii that hydrolyzes apple cutin and clears colloidal polyester polyurethane.</title>
        <authorList>
            <consortium name="DOE Joint Genome Institute"/>
            <person name="Roman V.A."/>
            <person name="Bojanowski C."/>
            <person name="Crable B.R."/>
            <person name="Wagner D.N."/>
            <person name="Hung C.S."/>
            <person name="Nadeau L.J."/>
            <person name="Schratz L."/>
            <person name="Haridas S."/>
            <person name="Pangilinan J."/>
            <person name="Lipzen A."/>
            <person name="Na H."/>
            <person name="Yan M."/>
            <person name="Ng V."/>
            <person name="Grigoriev I.V."/>
            <person name="Spatafora J.W."/>
            <person name="Barlow D."/>
            <person name="Biffinger J."/>
            <person name="Kelley-Loughnane N."/>
            <person name="Varaljay V.A."/>
            <person name="Crookes-Goodson W.J."/>
        </authorList>
    </citation>
    <scope>NUCLEOTIDE SEQUENCE</scope>
    <source>
        <strain evidence="10">5307AH</strain>
    </source>
</reference>
<evidence type="ECO:0000256" key="9">
    <source>
        <dbReference type="SAM" id="MobiDB-lite"/>
    </source>
</evidence>
<name>A0AAD9L7V0_PAPLA</name>
<protein>
    <submittedName>
        <fullName evidence="10">Low-affinity zinc ion transporter</fullName>
    </submittedName>
</protein>
<feature type="transmembrane region" description="Helical" evidence="8">
    <location>
        <begin position="212"/>
        <end position="235"/>
    </location>
</feature>
<keyword evidence="4 8" id="KW-0812">Transmembrane</keyword>
<dbReference type="EMBL" id="JAODAN010000002">
    <property type="protein sequence ID" value="KAK1926480.1"/>
    <property type="molecule type" value="Genomic_DNA"/>
</dbReference>
<evidence type="ECO:0000256" key="1">
    <source>
        <dbReference type="ARBA" id="ARBA00004141"/>
    </source>
</evidence>
<evidence type="ECO:0000313" key="11">
    <source>
        <dbReference type="Proteomes" id="UP001182556"/>
    </source>
</evidence>
<organism evidence="10 11">
    <name type="scientific">Papiliotrema laurentii</name>
    <name type="common">Cryptococcus laurentii</name>
    <dbReference type="NCBI Taxonomy" id="5418"/>
    <lineage>
        <taxon>Eukaryota</taxon>
        <taxon>Fungi</taxon>
        <taxon>Dikarya</taxon>
        <taxon>Basidiomycota</taxon>
        <taxon>Agaricomycotina</taxon>
        <taxon>Tremellomycetes</taxon>
        <taxon>Tremellales</taxon>
        <taxon>Rhynchogastremaceae</taxon>
        <taxon>Papiliotrema</taxon>
    </lineage>
</organism>
<evidence type="ECO:0000256" key="5">
    <source>
        <dbReference type="ARBA" id="ARBA00022989"/>
    </source>
</evidence>
<dbReference type="Pfam" id="PF02535">
    <property type="entry name" value="Zip"/>
    <property type="match status" value="1"/>
</dbReference>
<comment type="caution">
    <text evidence="10">The sequence shown here is derived from an EMBL/GenBank/DDBJ whole genome shotgun (WGS) entry which is preliminary data.</text>
</comment>
<keyword evidence="5 8" id="KW-1133">Transmembrane helix</keyword>
<feature type="compositionally biased region" description="Basic and acidic residues" evidence="9">
    <location>
        <begin position="164"/>
        <end position="198"/>
    </location>
</feature>
<keyword evidence="6 8" id="KW-0406">Ion transport</keyword>
<dbReference type="PANTHER" id="PTHR11040:SF32">
    <property type="entry name" value="ZINC-REGULATED TRANSPORTER 1"/>
    <property type="match status" value="1"/>
</dbReference>
<dbReference type="AlphaFoldDB" id="A0AAD9L7V0"/>
<dbReference type="GO" id="GO:0005886">
    <property type="term" value="C:plasma membrane"/>
    <property type="evidence" value="ECO:0007669"/>
    <property type="project" value="TreeGrafter"/>
</dbReference>
<feature type="transmembrane region" description="Helical" evidence="8">
    <location>
        <begin position="350"/>
        <end position="370"/>
    </location>
</feature>
<feature type="transmembrane region" description="Helical" evidence="8">
    <location>
        <begin position="100"/>
        <end position="120"/>
    </location>
</feature>
<evidence type="ECO:0000256" key="6">
    <source>
        <dbReference type="ARBA" id="ARBA00023065"/>
    </source>
</evidence>
<comment type="similarity">
    <text evidence="2 8">Belongs to the ZIP transporter (TC 2.A.5) family.</text>
</comment>
<evidence type="ECO:0000256" key="8">
    <source>
        <dbReference type="RuleBase" id="RU362088"/>
    </source>
</evidence>
<accession>A0AAD9L7V0</accession>
<evidence type="ECO:0000256" key="7">
    <source>
        <dbReference type="ARBA" id="ARBA00023136"/>
    </source>
</evidence>